<keyword evidence="2" id="KW-0472">Membrane</keyword>
<feature type="transmembrane region" description="Helical" evidence="2">
    <location>
        <begin position="108"/>
        <end position="127"/>
    </location>
</feature>
<evidence type="ECO:0000313" key="4">
    <source>
        <dbReference type="Proteomes" id="UP000315868"/>
    </source>
</evidence>
<accession>A0A552KP35</accession>
<keyword evidence="2" id="KW-0812">Transmembrane</keyword>
<dbReference type="AlphaFoldDB" id="A0A552KP35"/>
<feature type="compositionally biased region" description="Polar residues" evidence="1">
    <location>
        <begin position="145"/>
        <end position="155"/>
    </location>
</feature>
<protein>
    <submittedName>
        <fullName evidence="3">Uncharacterized protein</fullName>
    </submittedName>
</protein>
<keyword evidence="2" id="KW-1133">Transmembrane helix</keyword>
<dbReference type="Proteomes" id="UP000315868">
    <property type="component" value="Unassembled WGS sequence"/>
</dbReference>
<name>A0A552KP35_9CHRO</name>
<sequence length="155" mass="17137">MSQQDQQGDHSTPKNIQDQDPIKRPKVPLWLIGVIAFTFTWIFIGISVIIGWRMYWNSPIHPSFALFGAVAFSSVTAFTIVLTLEIVTGRDLSFEFANLKFTGTSGPVTLWILAFLAIMSTFILGDFQNLAKSEAKPNPPLHQLAPSNSSDTPTP</sequence>
<feature type="transmembrane region" description="Helical" evidence="2">
    <location>
        <begin position="29"/>
        <end position="52"/>
    </location>
</feature>
<evidence type="ECO:0000256" key="2">
    <source>
        <dbReference type="SAM" id="Phobius"/>
    </source>
</evidence>
<proteinExistence type="predicted"/>
<dbReference type="EMBL" id="SFAM01000137">
    <property type="protein sequence ID" value="TRV09743.1"/>
    <property type="molecule type" value="Genomic_DNA"/>
</dbReference>
<evidence type="ECO:0000313" key="3">
    <source>
        <dbReference type="EMBL" id="TRV09743.1"/>
    </source>
</evidence>
<evidence type="ECO:0000256" key="1">
    <source>
        <dbReference type="SAM" id="MobiDB-lite"/>
    </source>
</evidence>
<reference evidence="3 4" key="1">
    <citation type="submission" date="2019-01" db="EMBL/GenBank/DDBJ databases">
        <title>Coherence of Microcystis species and biogeography revealed through population genomics.</title>
        <authorList>
            <person name="Perez-Carrascal O.M."/>
            <person name="Terrat Y."/>
            <person name="Giani A."/>
            <person name="Fortin N."/>
            <person name="Tromas N."/>
            <person name="Shapiro B.J."/>
        </authorList>
    </citation>
    <scope>NUCLEOTIDE SEQUENCE [LARGE SCALE GENOMIC DNA]</scope>
    <source>
        <strain evidence="3">Mf_QC_C_20070823_S10D</strain>
    </source>
</reference>
<gene>
    <name evidence="3" type="ORF">EWV45_15040</name>
</gene>
<organism evidence="3 4">
    <name type="scientific">Microcystis flos-aquae Mf_QC_C_20070823_S10D</name>
    <dbReference type="NCBI Taxonomy" id="2486236"/>
    <lineage>
        <taxon>Bacteria</taxon>
        <taxon>Bacillati</taxon>
        <taxon>Cyanobacteriota</taxon>
        <taxon>Cyanophyceae</taxon>
        <taxon>Oscillatoriophycideae</taxon>
        <taxon>Chroococcales</taxon>
        <taxon>Microcystaceae</taxon>
        <taxon>Microcystis</taxon>
    </lineage>
</organism>
<feature type="region of interest" description="Disordered" evidence="1">
    <location>
        <begin position="135"/>
        <end position="155"/>
    </location>
</feature>
<comment type="caution">
    <text evidence="3">The sequence shown here is derived from an EMBL/GenBank/DDBJ whole genome shotgun (WGS) entry which is preliminary data.</text>
</comment>
<feature type="transmembrane region" description="Helical" evidence="2">
    <location>
        <begin position="64"/>
        <end position="88"/>
    </location>
</feature>
<feature type="region of interest" description="Disordered" evidence="1">
    <location>
        <begin position="1"/>
        <end position="20"/>
    </location>
</feature>